<gene>
    <name evidence="1" type="ORF">A3E32_01365</name>
</gene>
<sequence length="262" mass="30772">MINKNILMSYDEYSKIQHETPYFYIFRSGGRLTYYFGSNHSHDPNHPQFNLLRKKWNEFTSETRAVKTVVIVEAHEIAKLEATMEESIIKHGESGAGAYLAYEFESLLIFGEPHNDKIIAHLLRNFSKEEILLWHVCQAIKFWQQHKMGRSIQEFLSNQTQKYRRLLNWPDLVISVELINTIYKKLFNRELNIDNEKTLSEITTPVSIQSRINELSRSQSIYRNEYVLGQIEKYWSEGYNIFVIYGAGHAVMQEPAIRSLVS</sequence>
<dbReference type="Proteomes" id="UP000178530">
    <property type="component" value="Unassembled WGS sequence"/>
</dbReference>
<dbReference type="AlphaFoldDB" id="A0A1G2TP04"/>
<evidence type="ECO:0000313" key="1">
    <source>
        <dbReference type="EMBL" id="OHA98932.1"/>
    </source>
</evidence>
<dbReference type="EMBL" id="MHVU01000018">
    <property type="protein sequence ID" value="OHA98932.1"/>
    <property type="molecule type" value="Genomic_DNA"/>
</dbReference>
<reference evidence="1 2" key="1">
    <citation type="journal article" date="2016" name="Nat. Commun.">
        <title>Thousands of microbial genomes shed light on interconnected biogeochemical processes in an aquifer system.</title>
        <authorList>
            <person name="Anantharaman K."/>
            <person name="Brown C.T."/>
            <person name="Hug L.A."/>
            <person name="Sharon I."/>
            <person name="Castelle C.J."/>
            <person name="Probst A.J."/>
            <person name="Thomas B.C."/>
            <person name="Singh A."/>
            <person name="Wilkins M.J."/>
            <person name="Karaoz U."/>
            <person name="Brodie E.L."/>
            <person name="Williams K.H."/>
            <person name="Hubbard S.S."/>
            <person name="Banfield J.F."/>
        </authorList>
    </citation>
    <scope>NUCLEOTIDE SEQUENCE [LARGE SCALE GENOMIC DNA]</scope>
</reference>
<organism evidence="1 2">
    <name type="scientific">Candidatus Zambryskibacteria bacterium RIFCSPHIGHO2_12_FULL_38_37</name>
    <dbReference type="NCBI Taxonomy" id="1802751"/>
    <lineage>
        <taxon>Bacteria</taxon>
        <taxon>Candidatus Zambryskiibacteriota</taxon>
    </lineage>
</organism>
<comment type="caution">
    <text evidence="1">The sequence shown here is derived from an EMBL/GenBank/DDBJ whole genome shotgun (WGS) entry which is preliminary data.</text>
</comment>
<proteinExistence type="predicted"/>
<name>A0A1G2TP04_9BACT</name>
<evidence type="ECO:0000313" key="2">
    <source>
        <dbReference type="Proteomes" id="UP000178530"/>
    </source>
</evidence>
<accession>A0A1G2TP04</accession>
<protein>
    <recommendedName>
        <fullName evidence="3">TraB family protein</fullName>
    </recommendedName>
</protein>
<evidence type="ECO:0008006" key="3">
    <source>
        <dbReference type="Google" id="ProtNLM"/>
    </source>
</evidence>